<feature type="transmembrane region" description="Helical" evidence="1">
    <location>
        <begin position="56"/>
        <end position="72"/>
    </location>
</feature>
<sequence>MLAGYMSHLLVLIMGILLATGWKEELFGRTLRRSWLMLGLALWVALVHVHVPLGKYACSLAWFLLVAGLMIYRSKQRIFERRGHGLLISLIIAAVLLLYDQLVYLEPRFFLLHPRYDASLLLGMCILLFTRSPMQQLTIVTLSLTVFQFAQTAFHPIESPPVPIGDTVFFDQWLLVFILCRTVSILMERGHGILKGLLQPQKERE</sequence>
<comment type="caution">
    <text evidence="2">The sequence shown here is derived from an EMBL/GenBank/DDBJ whole genome shotgun (WGS) entry which is preliminary data.</text>
</comment>
<protein>
    <recommendedName>
        <fullName evidence="4">Lycopene cyclase domain-containing protein</fullName>
    </recommendedName>
</protein>
<dbReference type="Proteomes" id="UP001597497">
    <property type="component" value="Unassembled WGS sequence"/>
</dbReference>
<keyword evidence="1" id="KW-1133">Transmembrane helix</keyword>
<feature type="transmembrane region" description="Helical" evidence="1">
    <location>
        <begin position="34"/>
        <end position="50"/>
    </location>
</feature>
<evidence type="ECO:0008006" key="4">
    <source>
        <dbReference type="Google" id="ProtNLM"/>
    </source>
</evidence>
<keyword evidence="3" id="KW-1185">Reference proteome</keyword>
<dbReference type="InterPro" id="IPR014617">
    <property type="entry name" value="YphA_Bacsu"/>
</dbReference>
<feature type="transmembrane region" description="Helical" evidence="1">
    <location>
        <begin position="84"/>
        <end position="104"/>
    </location>
</feature>
<dbReference type="RefSeq" id="WP_379930437.1">
    <property type="nucleotide sequence ID" value="NZ_JBHUMM010000043.1"/>
</dbReference>
<name>A0ABW5RDR3_9BACL</name>
<dbReference type="EMBL" id="JBHUMM010000043">
    <property type="protein sequence ID" value="MFD2672875.1"/>
    <property type="molecule type" value="Genomic_DNA"/>
</dbReference>
<keyword evidence="1" id="KW-0812">Transmembrane</keyword>
<feature type="transmembrane region" description="Helical" evidence="1">
    <location>
        <begin position="6"/>
        <end position="22"/>
    </location>
</feature>
<gene>
    <name evidence="2" type="ORF">ACFSUC_15000</name>
</gene>
<reference evidence="3" key="1">
    <citation type="journal article" date="2019" name="Int. J. Syst. Evol. Microbiol.">
        <title>The Global Catalogue of Microorganisms (GCM) 10K type strain sequencing project: providing services to taxonomists for standard genome sequencing and annotation.</title>
        <authorList>
            <consortium name="The Broad Institute Genomics Platform"/>
            <consortium name="The Broad Institute Genome Sequencing Center for Infectious Disease"/>
            <person name="Wu L."/>
            <person name="Ma J."/>
        </authorList>
    </citation>
    <scope>NUCLEOTIDE SEQUENCE [LARGE SCALE GENOMIC DNA]</scope>
    <source>
        <strain evidence="3">KCTC 33676</strain>
    </source>
</reference>
<organism evidence="2 3">
    <name type="scientific">Marinicrinis sediminis</name>
    <dbReference type="NCBI Taxonomy" id="1652465"/>
    <lineage>
        <taxon>Bacteria</taxon>
        <taxon>Bacillati</taxon>
        <taxon>Bacillota</taxon>
        <taxon>Bacilli</taxon>
        <taxon>Bacillales</taxon>
        <taxon>Paenibacillaceae</taxon>
    </lineage>
</organism>
<evidence type="ECO:0000256" key="1">
    <source>
        <dbReference type="SAM" id="Phobius"/>
    </source>
</evidence>
<evidence type="ECO:0000313" key="2">
    <source>
        <dbReference type="EMBL" id="MFD2672875.1"/>
    </source>
</evidence>
<proteinExistence type="predicted"/>
<evidence type="ECO:0000313" key="3">
    <source>
        <dbReference type="Proteomes" id="UP001597497"/>
    </source>
</evidence>
<keyword evidence="1" id="KW-0472">Membrane</keyword>
<accession>A0ABW5RDR3</accession>
<dbReference type="Pfam" id="PF24124">
    <property type="entry name" value="YphA"/>
    <property type="match status" value="1"/>
</dbReference>